<dbReference type="Gene3D" id="3.30.230.10">
    <property type="match status" value="1"/>
</dbReference>
<sequence length="92" mass="10272">MTPFVSGFSREGDITLLAVKEGFEKEGKTADMHLEISSGKGRVFVETFPLTAIDTQISMRFAKEIVCDYIDLNCDKYDFFYTINADTTIIGG</sequence>
<proteinExistence type="predicted"/>
<accession>X0TGR7</accession>
<dbReference type="EMBL" id="BARS01017771">
    <property type="protein sequence ID" value="GAF87332.1"/>
    <property type="molecule type" value="Genomic_DNA"/>
</dbReference>
<dbReference type="InterPro" id="IPR014721">
    <property type="entry name" value="Ribsml_uS5_D2-typ_fold_subgr"/>
</dbReference>
<organism evidence="1">
    <name type="scientific">marine sediment metagenome</name>
    <dbReference type="NCBI Taxonomy" id="412755"/>
    <lineage>
        <taxon>unclassified sequences</taxon>
        <taxon>metagenomes</taxon>
        <taxon>ecological metagenomes</taxon>
    </lineage>
</organism>
<name>X0TGR7_9ZZZZ</name>
<reference evidence="1" key="1">
    <citation type="journal article" date="2014" name="Front. Microbiol.">
        <title>High frequency of phylogenetically diverse reductive dehalogenase-homologous genes in deep subseafloor sedimentary metagenomes.</title>
        <authorList>
            <person name="Kawai M."/>
            <person name="Futagami T."/>
            <person name="Toyoda A."/>
            <person name="Takaki Y."/>
            <person name="Nishi S."/>
            <person name="Hori S."/>
            <person name="Arai W."/>
            <person name="Tsubouchi T."/>
            <person name="Morono Y."/>
            <person name="Uchiyama I."/>
            <person name="Ito T."/>
            <person name="Fujiyama A."/>
            <person name="Inagaki F."/>
            <person name="Takami H."/>
        </authorList>
    </citation>
    <scope>NUCLEOTIDE SEQUENCE</scope>
    <source>
        <strain evidence="1">Expedition CK06-06</strain>
    </source>
</reference>
<feature type="non-terminal residue" evidence="1">
    <location>
        <position position="92"/>
    </location>
</feature>
<dbReference type="AlphaFoldDB" id="X0TGR7"/>
<protein>
    <submittedName>
        <fullName evidence="1">Uncharacterized protein</fullName>
    </submittedName>
</protein>
<comment type="caution">
    <text evidence="1">The sequence shown here is derived from an EMBL/GenBank/DDBJ whole genome shotgun (WGS) entry which is preliminary data.</text>
</comment>
<gene>
    <name evidence="1" type="ORF">S01H1_29021</name>
</gene>
<evidence type="ECO:0000313" key="1">
    <source>
        <dbReference type="EMBL" id="GAF87332.1"/>
    </source>
</evidence>